<keyword evidence="1" id="KW-0969">Cilium</keyword>
<dbReference type="NCBIfam" id="NF038110">
    <property type="entry name" value="Lys_methyl_FliB"/>
    <property type="match status" value="1"/>
</dbReference>
<evidence type="ECO:0000313" key="1">
    <source>
        <dbReference type="EMBL" id="MBC5713568.1"/>
    </source>
</evidence>
<sequence length="397" mass="47751">MANRVNHRKKHEIKTTYYDKFQCLASECPITCCKEWKISVDEKSSKKWNDTRWSDHRETEYIENAKTKKLSEYLIHYKEADVICLNEKKECPFLDQQKLCKLVLRYGDQILSKTCREFPREIHEFKDRREYSLAACCPAVVDFWRDTQDVLDKEAMEKMESDIKNNKERHLYQLRMLLISCLEDQKISIEKALLMGFYLLLEGKDGRVSYQKEELEELSQAVDEMDFQIEDTFLEDNALFLDMTENYWKQGIYRIFLEPLREEASRMETDDGYIENEFMQEYGKFLKVYRDQESLLRKYLIAEMFGQLLLDDYDWQDMTVAMQWIGMEYAIMRQAAFLTFKQTGTLSYEQMKEVIVYIARMTGYDDADIWEYLEESFQTLIWEWGYFAFIIGNRKGE</sequence>
<dbReference type="AlphaFoldDB" id="A0A923LMR4"/>
<dbReference type="EC" id="2.1.1.-" evidence="1"/>
<keyword evidence="1" id="KW-0808">Transferase</keyword>
<dbReference type="GO" id="GO:0032259">
    <property type="term" value="P:methylation"/>
    <property type="evidence" value="ECO:0007669"/>
    <property type="project" value="UniProtKB-KW"/>
</dbReference>
<keyword evidence="1" id="KW-0489">Methyltransferase</keyword>
<dbReference type="EMBL" id="JACOPH010000002">
    <property type="protein sequence ID" value="MBC5713568.1"/>
    <property type="molecule type" value="Genomic_DNA"/>
</dbReference>
<keyword evidence="1" id="KW-0966">Cell projection</keyword>
<protein>
    <submittedName>
        <fullName evidence="1">Flagellin lysine-N-methylase</fullName>
        <ecNumber evidence="1">2.1.1.-</ecNumber>
    </submittedName>
</protein>
<organism evidence="1 2">
    <name type="scientific">Roseburia zhanii</name>
    <dbReference type="NCBI Taxonomy" id="2763064"/>
    <lineage>
        <taxon>Bacteria</taxon>
        <taxon>Bacillati</taxon>
        <taxon>Bacillota</taxon>
        <taxon>Clostridia</taxon>
        <taxon>Lachnospirales</taxon>
        <taxon>Lachnospiraceae</taxon>
        <taxon>Roseburia</taxon>
    </lineage>
</organism>
<comment type="caution">
    <text evidence="1">The sequence shown here is derived from an EMBL/GenBank/DDBJ whole genome shotgun (WGS) entry which is preliminary data.</text>
</comment>
<gene>
    <name evidence="1" type="primary">fliB</name>
    <name evidence="1" type="ORF">H8S17_04955</name>
</gene>
<name>A0A923LMR4_9FIRM</name>
<dbReference type="Proteomes" id="UP000606720">
    <property type="component" value="Unassembled WGS sequence"/>
</dbReference>
<keyword evidence="1" id="KW-0282">Flagellum</keyword>
<accession>A0A923LMR4</accession>
<evidence type="ECO:0000313" key="2">
    <source>
        <dbReference type="Proteomes" id="UP000606720"/>
    </source>
</evidence>
<keyword evidence="2" id="KW-1185">Reference proteome</keyword>
<reference evidence="1" key="1">
    <citation type="submission" date="2020-08" db="EMBL/GenBank/DDBJ databases">
        <title>Genome public.</title>
        <authorList>
            <person name="Liu C."/>
            <person name="Sun Q."/>
        </authorList>
    </citation>
    <scope>NUCLEOTIDE SEQUENCE</scope>
    <source>
        <strain evidence="1">BX1005</strain>
    </source>
</reference>
<dbReference type="RefSeq" id="WP_186866476.1">
    <property type="nucleotide sequence ID" value="NZ_JACOPH010000002.1"/>
</dbReference>
<proteinExistence type="predicted"/>
<dbReference type="GO" id="GO:0008168">
    <property type="term" value="F:methyltransferase activity"/>
    <property type="evidence" value="ECO:0007669"/>
    <property type="project" value="UniProtKB-KW"/>
</dbReference>